<dbReference type="NCBIfam" id="NF011080">
    <property type="entry name" value="PRK14508.1-3"/>
    <property type="match status" value="1"/>
</dbReference>
<dbReference type="SUPFAM" id="SSF51445">
    <property type="entry name" value="(Trans)glycosidases"/>
    <property type="match status" value="1"/>
</dbReference>
<dbReference type="Proteomes" id="UP000004221">
    <property type="component" value="Unassembled WGS sequence"/>
</dbReference>
<evidence type="ECO:0000256" key="2">
    <source>
        <dbReference type="ARBA" id="ARBA00005684"/>
    </source>
</evidence>
<accession>I4ECN9</accession>
<comment type="caution">
    <text evidence="11">The sequence shown here is derived from an EMBL/GenBank/DDBJ whole genome shotgun (WGS) entry which is preliminary data.</text>
</comment>
<evidence type="ECO:0000256" key="9">
    <source>
        <dbReference type="ARBA" id="ARBA00031501"/>
    </source>
</evidence>
<dbReference type="GO" id="GO:0005975">
    <property type="term" value="P:carbohydrate metabolic process"/>
    <property type="evidence" value="ECO:0007669"/>
    <property type="project" value="InterPro"/>
</dbReference>
<dbReference type="InterPro" id="IPR003385">
    <property type="entry name" value="Glyco_hydro_77"/>
</dbReference>
<dbReference type="Gene3D" id="3.20.20.80">
    <property type="entry name" value="Glycosidases"/>
    <property type="match status" value="1"/>
</dbReference>
<proteinExistence type="inferred from homology"/>
<sequence length="488" mass="55385">MFERSSGVLLHPTSFPGPYGTGDLGEAAYRFIDFLVEAGQHLWQVLPLGPPGYAGSPYDTRSSFAGSSQLIALDPLIEMGLLGPDDVRWTPATGDEAAGAKERLLRKAFDRLDHHAGILDGFDRFRDQEAYWLSDYALYRVLSDAHQGMPWYAWDEDLIQRKPEALEAARRRFSSEIRFQSFLQYLFARQWGNLKRYAHDRGVRIIGDIPIFVAHDSADVWAHQGVFILDAYGQPLLVAGVPPDLFSKTGQRWGNPCYRWDVMRESGYRWWIDRFRRTLELTDIVRVDHFRGFAAGWQIPADQPDAVHGQWVLGPGLDFFERVAAELGRLPIIVEDLGLITDDVIALREQLGYPGMKVLQFAFGDDHRNPYLPHNYERDAVVYTGTHDNDTTLGWFRSCSPWERDHVLRYLGSNGDEIHWDLIRLAFASVAVLAIVPLQDVLGLGSEARMNVPARMAGNWRWRYGVGDLTPGLAHRLADLTRLYGRGS</sequence>
<comment type="catalytic activity">
    <reaction evidence="1 10">
        <text>Transfers a segment of a (1-&gt;4)-alpha-D-glucan to a new position in an acceptor, which may be glucose or a (1-&gt;4)-alpha-D-glucan.</text>
        <dbReference type="EC" id="2.4.1.25"/>
    </reaction>
</comment>
<keyword evidence="7 10" id="KW-0119">Carbohydrate metabolism</keyword>
<dbReference type="GO" id="GO:0004134">
    <property type="term" value="F:4-alpha-glucanotransferase activity"/>
    <property type="evidence" value="ECO:0007669"/>
    <property type="project" value="UniProtKB-EC"/>
</dbReference>
<dbReference type="PANTHER" id="PTHR32438:SF5">
    <property type="entry name" value="4-ALPHA-GLUCANOTRANSFERASE DPE1, CHLOROPLASTIC_AMYLOPLASTIC"/>
    <property type="match status" value="1"/>
</dbReference>
<evidence type="ECO:0000256" key="7">
    <source>
        <dbReference type="ARBA" id="ARBA00023277"/>
    </source>
</evidence>
<evidence type="ECO:0000256" key="3">
    <source>
        <dbReference type="ARBA" id="ARBA00012560"/>
    </source>
</evidence>
<comment type="similarity">
    <text evidence="2 10">Belongs to the disproportionating enzyme family.</text>
</comment>
<protein>
    <recommendedName>
        <fullName evidence="4 10">4-alpha-glucanotransferase</fullName>
        <ecNumber evidence="3 10">2.4.1.25</ecNumber>
    </recommendedName>
    <alternativeName>
        <fullName evidence="8 10">Amylomaltase</fullName>
    </alternativeName>
    <alternativeName>
        <fullName evidence="9 10">Disproportionating enzyme</fullName>
    </alternativeName>
</protein>
<organism evidence="11 12">
    <name type="scientific">Nitrolancea hollandica Lb</name>
    <dbReference type="NCBI Taxonomy" id="1129897"/>
    <lineage>
        <taxon>Bacteria</taxon>
        <taxon>Pseudomonadati</taxon>
        <taxon>Thermomicrobiota</taxon>
        <taxon>Thermomicrobia</taxon>
        <taxon>Sphaerobacterales</taxon>
        <taxon>Sphaerobacterineae</taxon>
        <taxon>Sphaerobacteraceae</taxon>
        <taxon>Nitrolancea</taxon>
    </lineage>
</organism>
<keyword evidence="12" id="KW-1185">Reference proteome</keyword>
<dbReference type="Pfam" id="PF02446">
    <property type="entry name" value="Glyco_hydro_77"/>
    <property type="match status" value="1"/>
</dbReference>
<reference evidence="11 12" key="1">
    <citation type="journal article" date="2012" name="ISME J.">
        <title>Nitrification expanded: discovery, physiology and genomics of a nitrite-oxidizing bacterium from the phylum Chloroflexi.</title>
        <authorList>
            <person name="Sorokin D.Y."/>
            <person name="Lucker S."/>
            <person name="Vejmelkova D."/>
            <person name="Kostrikina N.A."/>
            <person name="Kleerebezem R."/>
            <person name="Rijpstra W.I."/>
            <person name="Damste J.S."/>
            <person name="Le Paslier D."/>
            <person name="Muyzer G."/>
            <person name="Wagner M."/>
            <person name="van Loosdrecht M.C."/>
            <person name="Daims H."/>
        </authorList>
    </citation>
    <scope>NUCLEOTIDE SEQUENCE [LARGE SCALE GENOMIC DNA]</scope>
    <source>
        <strain evidence="12">none</strain>
    </source>
</reference>
<keyword evidence="6 10" id="KW-0808">Transferase</keyword>
<evidence type="ECO:0000313" key="12">
    <source>
        <dbReference type="Proteomes" id="UP000004221"/>
    </source>
</evidence>
<gene>
    <name evidence="11" type="primary">malQ</name>
    <name evidence="11" type="ORF">NITHO_1150004</name>
</gene>
<evidence type="ECO:0000256" key="1">
    <source>
        <dbReference type="ARBA" id="ARBA00000439"/>
    </source>
</evidence>
<evidence type="ECO:0000256" key="8">
    <source>
        <dbReference type="ARBA" id="ARBA00031423"/>
    </source>
</evidence>
<dbReference type="EMBL" id="CAGS01000019">
    <property type="protein sequence ID" value="CCF82451.1"/>
    <property type="molecule type" value="Genomic_DNA"/>
</dbReference>
<dbReference type="PANTHER" id="PTHR32438">
    <property type="entry name" value="4-ALPHA-GLUCANOTRANSFERASE DPE1, CHLOROPLASTIC/AMYLOPLASTIC"/>
    <property type="match status" value="1"/>
</dbReference>
<evidence type="ECO:0000256" key="10">
    <source>
        <dbReference type="RuleBase" id="RU361207"/>
    </source>
</evidence>
<evidence type="ECO:0000313" key="11">
    <source>
        <dbReference type="EMBL" id="CCF82451.1"/>
    </source>
</evidence>
<dbReference type="OrthoDB" id="9811841at2"/>
<keyword evidence="5 10" id="KW-0328">Glycosyltransferase</keyword>
<evidence type="ECO:0000256" key="5">
    <source>
        <dbReference type="ARBA" id="ARBA00022676"/>
    </source>
</evidence>
<dbReference type="NCBIfam" id="TIGR00217">
    <property type="entry name" value="malQ"/>
    <property type="match status" value="1"/>
</dbReference>
<dbReference type="EC" id="2.4.1.25" evidence="3 10"/>
<evidence type="ECO:0000256" key="6">
    <source>
        <dbReference type="ARBA" id="ARBA00022679"/>
    </source>
</evidence>
<evidence type="ECO:0000256" key="4">
    <source>
        <dbReference type="ARBA" id="ARBA00020295"/>
    </source>
</evidence>
<dbReference type="RefSeq" id="WP_008474599.1">
    <property type="nucleotide sequence ID" value="NZ_CAGS01000019.1"/>
</dbReference>
<name>I4ECN9_9BACT</name>
<dbReference type="InterPro" id="IPR017853">
    <property type="entry name" value="GH"/>
</dbReference>
<dbReference type="AlphaFoldDB" id="I4ECN9"/>